<evidence type="ECO:0000256" key="2">
    <source>
        <dbReference type="ARBA" id="ARBA00023125"/>
    </source>
</evidence>
<comment type="caution">
    <text evidence="6">The sequence shown here is derived from an EMBL/GenBank/DDBJ whole genome shotgun (WGS) entry which is preliminary data.</text>
</comment>
<evidence type="ECO:0000313" key="6">
    <source>
        <dbReference type="EMBL" id="MFD2206263.1"/>
    </source>
</evidence>
<dbReference type="PANTHER" id="PTHR30154:SF53">
    <property type="entry name" value="HTH-TYPE TRANSCRIPTIONAL REGULATOR LRPC"/>
    <property type="match status" value="1"/>
</dbReference>
<keyword evidence="3" id="KW-0804">Transcription</keyword>
<dbReference type="Pfam" id="PF13404">
    <property type="entry name" value="HTH_AsnC-type"/>
    <property type="match status" value="1"/>
</dbReference>
<accession>A0ABW5BJD4</accession>
<keyword evidence="1" id="KW-0805">Transcription regulation</keyword>
<dbReference type="EMBL" id="JBHUII010000004">
    <property type="protein sequence ID" value="MFD2206263.1"/>
    <property type="molecule type" value="Genomic_DNA"/>
</dbReference>
<dbReference type="RefSeq" id="WP_380251669.1">
    <property type="nucleotide sequence ID" value="NZ_JBHUII010000004.1"/>
</dbReference>
<proteinExistence type="predicted"/>
<dbReference type="PROSITE" id="PS00519">
    <property type="entry name" value="HTH_ASNC_1"/>
    <property type="match status" value="1"/>
</dbReference>
<evidence type="ECO:0000256" key="4">
    <source>
        <dbReference type="SAM" id="MobiDB-lite"/>
    </source>
</evidence>
<evidence type="ECO:0000256" key="1">
    <source>
        <dbReference type="ARBA" id="ARBA00023015"/>
    </source>
</evidence>
<feature type="compositionally biased region" description="Polar residues" evidence="4">
    <location>
        <begin position="1"/>
        <end position="16"/>
    </location>
</feature>
<dbReference type="InterPro" id="IPR019885">
    <property type="entry name" value="Tscrpt_reg_HTH_AsnC-type_CS"/>
</dbReference>
<feature type="domain" description="HTH asnC-type" evidence="5">
    <location>
        <begin position="20"/>
        <end position="81"/>
    </location>
</feature>
<evidence type="ECO:0000313" key="7">
    <source>
        <dbReference type="Proteomes" id="UP001597294"/>
    </source>
</evidence>
<dbReference type="PANTHER" id="PTHR30154">
    <property type="entry name" value="LEUCINE-RESPONSIVE REGULATORY PROTEIN"/>
    <property type="match status" value="1"/>
</dbReference>
<evidence type="ECO:0000259" key="5">
    <source>
        <dbReference type="PROSITE" id="PS50956"/>
    </source>
</evidence>
<dbReference type="Gene3D" id="1.10.10.10">
    <property type="entry name" value="Winged helix-like DNA-binding domain superfamily/Winged helix DNA-binding domain"/>
    <property type="match status" value="1"/>
</dbReference>
<sequence>MPNNTKTDSIQRSASSPRDLDGIDRKILGELTKDADTSYADLSTRVGLSAPAVHERVKRLRSSGRIKRTAALLDGAAIGKPLLAFIHLDTEGWGKTRELMELAKLPELEEMHSVTGDSCMLLKVRLENSEALEGFLAKLYALPGVRSTKSYVALTTYVERPVQAEVSHDLIRKQFIDDQT</sequence>
<dbReference type="Proteomes" id="UP001597294">
    <property type="component" value="Unassembled WGS sequence"/>
</dbReference>
<dbReference type="InterPro" id="IPR036388">
    <property type="entry name" value="WH-like_DNA-bd_sf"/>
</dbReference>
<keyword evidence="7" id="KW-1185">Reference proteome</keyword>
<keyword evidence="2" id="KW-0238">DNA-binding</keyword>
<dbReference type="SUPFAM" id="SSF54909">
    <property type="entry name" value="Dimeric alpha+beta barrel"/>
    <property type="match status" value="1"/>
</dbReference>
<name>A0ABW5BJD4_9PROT</name>
<evidence type="ECO:0000256" key="3">
    <source>
        <dbReference type="ARBA" id="ARBA00023163"/>
    </source>
</evidence>
<dbReference type="SMART" id="SM00344">
    <property type="entry name" value="HTH_ASNC"/>
    <property type="match status" value="1"/>
</dbReference>
<reference evidence="7" key="1">
    <citation type="journal article" date="2019" name="Int. J. Syst. Evol. Microbiol.">
        <title>The Global Catalogue of Microorganisms (GCM) 10K type strain sequencing project: providing services to taxonomists for standard genome sequencing and annotation.</title>
        <authorList>
            <consortium name="The Broad Institute Genomics Platform"/>
            <consortium name="The Broad Institute Genome Sequencing Center for Infectious Disease"/>
            <person name="Wu L."/>
            <person name="Ma J."/>
        </authorList>
    </citation>
    <scope>NUCLEOTIDE SEQUENCE [LARGE SCALE GENOMIC DNA]</scope>
    <source>
        <strain evidence="7">CGMCC 4.7192</strain>
    </source>
</reference>
<dbReference type="InterPro" id="IPR000485">
    <property type="entry name" value="AsnC-type_HTH_dom"/>
</dbReference>
<dbReference type="PRINTS" id="PR00033">
    <property type="entry name" value="HTHASNC"/>
</dbReference>
<dbReference type="SUPFAM" id="SSF46785">
    <property type="entry name" value="Winged helix' DNA-binding domain"/>
    <property type="match status" value="1"/>
</dbReference>
<dbReference type="Pfam" id="PF01037">
    <property type="entry name" value="AsnC_trans_reg"/>
    <property type="match status" value="1"/>
</dbReference>
<dbReference type="PROSITE" id="PS50956">
    <property type="entry name" value="HTH_ASNC_2"/>
    <property type="match status" value="1"/>
</dbReference>
<dbReference type="InterPro" id="IPR019888">
    <property type="entry name" value="Tscrpt_reg_AsnC-like"/>
</dbReference>
<dbReference type="InterPro" id="IPR019887">
    <property type="entry name" value="Tscrpt_reg_AsnC/Lrp_C"/>
</dbReference>
<protein>
    <submittedName>
        <fullName evidence="6">Lrp/AsnC family transcriptional regulator</fullName>
    </submittedName>
</protein>
<feature type="region of interest" description="Disordered" evidence="4">
    <location>
        <begin position="1"/>
        <end position="21"/>
    </location>
</feature>
<dbReference type="InterPro" id="IPR011008">
    <property type="entry name" value="Dimeric_a/b-barrel"/>
</dbReference>
<dbReference type="Gene3D" id="3.30.70.920">
    <property type="match status" value="1"/>
</dbReference>
<gene>
    <name evidence="6" type="ORF">ACFSKO_11585</name>
</gene>
<organism evidence="6 7">
    <name type="scientific">Kiloniella antarctica</name>
    <dbReference type="NCBI Taxonomy" id="1550907"/>
    <lineage>
        <taxon>Bacteria</taxon>
        <taxon>Pseudomonadati</taxon>
        <taxon>Pseudomonadota</taxon>
        <taxon>Alphaproteobacteria</taxon>
        <taxon>Rhodospirillales</taxon>
        <taxon>Kiloniellaceae</taxon>
        <taxon>Kiloniella</taxon>
    </lineage>
</organism>
<dbReference type="InterPro" id="IPR036390">
    <property type="entry name" value="WH_DNA-bd_sf"/>
</dbReference>